<evidence type="ECO:0000313" key="3">
    <source>
        <dbReference type="EMBL" id="THC87060.1"/>
    </source>
</evidence>
<evidence type="ECO:0000256" key="1">
    <source>
        <dbReference type="SAM" id="MobiDB-lite"/>
    </source>
</evidence>
<keyword evidence="4" id="KW-1185">Reference proteome</keyword>
<protein>
    <recommendedName>
        <fullName evidence="2">BZIP domain-containing protein</fullName>
    </recommendedName>
</protein>
<comment type="caution">
    <text evidence="3">The sequence shown here is derived from an EMBL/GenBank/DDBJ whole genome shotgun (WGS) entry which is preliminary data.</text>
</comment>
<dbReference type="VEuPathDB" id="FungiDB:EYZ11_013494"/>
<sequence>MELPNLELSQSPDLEMSPKATALDRRRKANMLSQRKHRAKQKEALGDLKDMIWSLAADIRDMKQEGDSRIKDLHKTLNQLQDTIQETQQMTTTLVNTVTQLQVTLEKVHQDIASDKRGTEDVWLGKGKAEISMARDTPRRAHPPHPPHPPALSVMPPYQNFRFNSYDPTLFTPISTPMSAQNHDPSNLGAPMTFLPNTKAVVKVDHPEGKAH</sequence>
<evidence type="ECO:0000259" key="2">
    <source>
        <dbReference type="PROSITE" id="PS00036"/>
    </source>
</evidence>
<evidence type="ECO:0000313" key="4">
    <source>
        <dbReference type="Proteomes" id="UP000308092"/>
    </source>
</evidence>
<dbReference type="EMBL" id="SOSA01001541">
    <property type="protein sequence ID" value="THC87060.1"/>
    <property type="molecule type" value="Genomic_DNA"/>
</dbReference>
<dbReference type="CDD" id="cd14686">
    <property type="entry name" value="bZIP"/>
    <property type="match status" value="1"/>
</dbReference>
<feature type="compositionally biased region" description="Basic residues" evidence="1">
    <location>
        <begin position="25"/>
        <end position="38"/>
    </location>
</feature>
<feature type="region of interest" description="Disordered" evidence="1">
    <location>
        <begin position="1"/>
        <end position="38"/>
    </location>
</feature>
<name>A0A4S3IXI2_9EURO</name>
<feature type="domain" description="BZIP" evidence="2">
    <location>
        <begin position="25"/>
        <end position="40"/>
    </location>
</feature>
<gene>
    <name evidence="3" type="ORF">EYZ11_013494</name>
</gene>
<dbReference type="Proteomes" id="UP000308092">
    <property type="component" value="Unassembled WGS sequence"/>
</dbReference>
<accession>A0A4S3IXI2</accession>
<dbReference type="InterPro" id="IPR004827">
    <property type="entry name" value="bZIP"/>
</dbReference>
<dbReference type="GO" id="GO:0003700">
    <property type="term" value="F:DNA-binding transcription factor activity"/>
    <property type="evidence" value="ECO:0007669"/>
    <property type="project" value="InterPro"/>
</dbReference>
<proteinExistence type="predicted"/>
<organism evidence="3 4">
    <name type="scientific">Aspergillus tanneri</name>
    <dbReference type="NCBI Taxonomy" id="1220188"/>
    <lineage>
        <taxon>Eukaryota</taxon>
        <taxon>Fungi</taxon>
        <taxon>Dikarya</taxon>
        <taxon>Ascomycota</taxon>
        <taxon>Pezizomycotina</taxon>
        <taxon>Eurotiomycetes</taxon>
        <taxon>Eurotiomycetidae</taxon>
        <taxon>Eurotiales</taxon>
        <taxon>Aspergillaceae</taxon>
        <taxon>Aspergillus</taxon>
        <taxon>Aspergillus subgen. Circumdati</taxon>
    </lineage>
</organism>
<dbReference type="AlphaFoldDB" id="A0A4S3IXI2"/>
<dbReference type="PROSITE" id="PS00036">
    <property type="entry name" value="BZIP_BASIC"/>
    <property type="match status" value="1"/>
</dbReference>
<reference evidence="3 4" key="1">
    <citation type="submission" date="2019-03" db="EMBL/GenBank/DDBJ databases">
        <title>The genome sequence of a newly discovered highly antifungal drug resistant Aspergillus species, Aspergillus tanneri NIH 1004.</title>
        <authorList>
            <person name="Mounaud S."/>
            <person name="Singh I."/>
            <person name="Joardar V."/>
            <person name="Pakala S."/>
            <person name="Pakala S."/>
            <person name="Venepally P."/>
            <person name="Hoover J."/>
            <person name="Nierman W."/>
            <person name="Chung J."/>
            <person name="Losada L."/>
        </authorList>
    </citation>
    <scope>NUCLEOTIDE SEQUENCE [LARGE SCALE GENOMIC DNA]</scope>
    <source>
        <strain evidence="3 4">NIH1004</strain>
    </source>
</reference>